<dbReference type="AlphaFoldDB" id="M8BZN1"/>
<dbReference type="Pfam" id="PF06203">
    <property type="entry name" value="CCT"/>
    <property type="match status" value="1"/>
</dbReference>
<dbReference type="PANTHER" id="PTHR31319:SF98">
    <property type="entry name" value="TRANSCRIPTION FACTOR GHD7"/>
    <property type="match status" value="1"/>
</dbReference>
<evidence type="ECO:0000256" key="3">
    <source>
        <dbReference type="PROSITE-ProRule" id="PRU00357"/>
    </source>
</evidence>
<reference evidence="5" key="1">
    <citation type="submission" date="2015-06" db="UniProtKB">
        <authorList>
            <consortium name="EnsemblPlants"/>
        </authorList>
    </citation>
    <scope>IDENTIFICATION</scope>
</reference>
<evidence type="ECO:0000256" key="2">
    <source>
        <dbReference type="ARBA" id="ARBA00023242"/>
    </source>
</evidence>
<dbReference type="ExpressionAtlas" id="M8BZN1">
    <property type="expression patterns" value="baseline"/>
</dbReference>
<accession>M8BZN1</accession>
<dbReference type="PANTHER" id="PTHR31319">
    <property type="entry name" value="ZINC FINGER PROTEIN CONSTANS-LIKE 4"/>
    <property type="match status" value="1"/>
</dbReference>
<dbReference type="GO" id="GO:0003700">
    <property type="term" value="F:DNA-binding transcription factor activity"/>
    <property type="evidence" value="ECO:0007669"/>
    <property type="project" value="TreeGrafter"/>
</dbReference>
<evidence type="ECO:0000256" key="4">
    <source>
        <dbReference type="SAM" id="MobiDB-lite"/>
    </source>
</evidence>
<dbReference type="GO" id="GO:0009909">
    <property type="term" value="P:regulation of flower development"/>
    <property type="evidence" value="ECO:0007669"/>
    <property type="project" value="InterPro"/>
</dbReference>
<feature type="compositionally biased region" description="Polar residues" evidence="4">
    <location>
        <begin position="1"/>
        <end position="19"/>
    </location>
</feature>
<dbReference type="InterPro" id="IPR010402">
    <property type="entry name" value="CCT_domain"/>
</dbReference>
<protein>
    <submittedName>
        <fullName evidence="5">Uncharacterized protein</fullName>
    </submittedName>
</protein>
<comment type="subcellular location">
    <subcellularLocation>
        <location evidence="1 3">Nucleus</location>
    </subcellularLocation>
</comment>
<dbReference type="GO" id="GO:0005634">
    <property type="term" value="C:nucleus"/>
    <property type="evidence" value="ECO:0007669"/>
    <property type="project" value="UniProtKB-SubCell"/>
</dbReference>
<organism evidence="5">
    <name type="scientific">Aegilops tauschii</name>
    <name type="common">Tausch's goatgrass</name>
    <name type="synonym">Aegilops squarrosa</name>
    <dbReference type="NCBI Taxonomy" id="37682"/>
    <lineage>
        <taxon>Eukaryota</taxon>
        <taxon>Viridiplantae</taxon>
        <taxon>Streptophyta</taxon>
        <taxon>Embryophyta</taxon>
        <taxon>Tracheophyta</taxon>
        <taxon>Spermatophyta</taxon>
        <taxon>Magnoliopsida</taxon>
        <taxon>Liliopsida</taxon>
        <taxon>Poales</taxon>
        <taxon>Poaceae</taxon>
        <taxon>BOP clade</taxon>
        <taxon>Pooideae</taxon>
        <taxon>Triticodae</taxon>
        <taxon>Triticeae</taxon>
        <taxon>Triticinae</taxon>
        <taxon>Aegilops</taxon>
    </lineage>
</organism>
<dbReference type="EnsemblPlants" id="EMT27429">
    <property type="protein sequence ID" value="EMT27429"/>
    <property type="gene ID" value="F775_13770"/>
</dbReference>
<evidence type="ECO:0000313" key="5">
    <source>
        <dbReference type="EnsemblPlants" id="EMT27429"/>
    </source>
</evidence>
<keyword evidence="2 3" id="KW-0539">Nucleus</keyword>
<sequence length="194" mass="22793">MARQQTTQCHCRQPTSTTAEHGPHHFMKQQLQGAASAGSRWRWAQAADTWLTCHRQEPTSHTYILISFYLTNNKVPFYGGAFTNTISNEAIMTIDTEMMVGPAHYPTMQERAAKVMRYREKRKRRRYDKQIRYESRKAYAELRPRVNGRFVKMKLGIRHRWQPRTSSWCEPNELEKITMSVQDKGKLLLTAMIQ</sequence>
<dbReference type="InterPro" id="IPR045281">
    <property type="entry name" value="CONSTANS-like"/>
</dbReference>
<feature type="region of interest" description="Disordered" evidence="4">
    <location>
        <begin position="1"/>
        <end position="23"/>
    </location>
</feature>
<dbReference type="PROSITE" id="PS51017">
    <property type="entry name" value="CCT"/>
    <property type="match status" value="1"/>
</dbReference>
<name>M8BZN1_AEGTA</name>
<evidence type="ECO:0000256" key="1">
    <source>
        <dbReference type="ARBA" id="ARBA00004123"/>
    </source>
</evidence>
<proteinExistence type="predicted"/>